<organism evidence="2">
    <name type="scientific">uncultured bacterium</name>
    <name type="common">gcode 4</name>
    <dbReference type="NCBI Taxonomy" id="1234023"/>
    <lineage>
        <taxon>Bacteria</taxon>
        <taxon>environmental samples</taxon>
    </lineage>
</organism>
<comment type="caution">
    <text evidence="2">The sequence shown here is derived from an EMBL/GenBank/DDBJ whole genome shotgun (WGS) entry which is preliminary data.</text>
</comment>
<keyword evidence="1" id="KW-0812">Transmembrane</keyword>
<evidence type="ECO:0000256" key="1">
    <source>
        <dbReference type="SAM" id="Phobius"/>
    </source>
</evidence>
<evidence type="ECO:0000313" key="2">
    <source>
        <dbReference type="EMBL" id="EKE28324.1"/>
    </source>
</evidence>
<protein>
    <submittedName>
        <fullName evidence="2">Uncharacterized protein</fullName>
    </submittedName>
</protein>
<dbReference type="EMBL" id="AMFJ01000352">
    <property type="protein sequence ID" value="EKE28324.1"/>
    <property type="molecule type" value="Genomic_DNA"/>
</dbReference>
<keyword evidence="1" id="KW-1133">Transmembrane helix</keyword>
<gene>
    <name evidence="2" type="ORF">ACD_3C00078G0001</name>
</gene>
<feature type="transmembrane region" description="Helical" evidence="1">
    <location>
        <begin position="21"/>
        <end position="39"/>
    </location>
</feature>
<name>K2GDI5_9BACT</name>
<keyword evidence="1" id="KW-0472">Membrane</keyword>
<reference evidence="2" key="1">
    <citation type="journal article" date="2012" name="Science">
        <title>Fermentation, hydrogen, and sulfur metabolism in multiple uncultivated bacterial phyla.</title>
        <authorList>
            <person name="Wrighton K.C."/>
            <person name="Thomas B.C."/>
            <person name="Sharon I."/>
            <person name="Miller C.S."/>
            <person name="Castelle C.J."/>
            <person name="VerBerkmoes N.C."/>
            <person name="Wilkins M.J."/>
            <person name="Hettich R.L."/>
            <person name="Lipton M.S."/>
            <person name="Williams K.H."/>
            <person name="Long P.E."/>
            <person name="Banfield J.F."/>
        </authorList>
    </citation>
    <scope>NUCLEOTIDE SEQUENCE [LARGE SCALE GENOMIC DNA]</scope>
</reference>
<proteinExistence type="predicted"/>
<sequence>MMNPDLKPNNQRVGTSNSIEVIPFSVFMSFIIHFLFPSFSITVPVFDSGTITITASIGSSFLFHSSLKITWGHPTCNSNHSLLIVSIRTDKCNSHLPETINTLPSEPSRSTLRPTFISNSFPNLSLIFLEVTNLPSLPANGESLTRNSILRVGSSIVIGGIDSVSATVETVSQT</sequence>
<dbReference type="AlphaFoldDB" id="K2GDI5"/>
<accession>K2GDI5</accession>